<reference evidence="1 2" key="1">
    <citation type="journal article" date="2021" name="ISME Commun">
        <title>Automated analysis of genomic sequences facilitates high-throughput and comprehensive description of bacteria.</title>
        <authorList>
            <person name="Hitch T.C.A."/>
        </authorList>
    </citation>
    <scope>NUCLEOTIDE SEQUENCE [LARGE SCALE GENOMIC DNA]</scope>
    <source>
        <strain evidence="2">f_CCE</strain>
    </source>
</reference>
<accession>A0ABT2V1I8</accession>
<keyword evidence="2" id="KW-1185">Reference proteome</keyword>
<dbReference type="RefSeq" id="WP_158359483.1">
    <property type="nucleotide sequence ID" value="NZ_JAOQJF010000029.1"/>
</dbReference>
<protein>
    <submittedName>
        <fullName evidence="1">Uncharacterized protein</fullName>
    </submittedName>
</protein>
<dbReference type="Proteomes" id="UP001652395">
    <property type="component" value="Unassembled WGS sequence"/>
</dbReference>
<comment type="caution">
    <text evidence="1">The sequence shown here is derived from an EMBL/GenBank/DDBJ whole genome shotgun (WGS) entry which is preliminary data.</text>
</comment>
<evidence type="ECO:0000313" key="1">
    <source>
        <dbReference type="EMBL" id="MCU6800750.1"/>
    </source>
</evidence>
<proteinExistence type="predicted"/>
<organism evidence="1 2">
    <name type="scientific">Alitiscatomonas aceti</name>
    <dbReference type="NCBI Taxonomy" id="2981724"/>
    <lineage>
        <taxon>Bacteria</taxon>
        <taxon>Bacillati</taxon>
        <taxon>Bacillota</taxon>
        <taxon>Clostridia</taxon>
        <taxon>Lachnospirales</taxon>
        <taxon>Lachnospiraceae</taxon>
        <taxon>Alitiscatomonas</taxon>
    </lineage>
</organism>
<gene>
    <name evidence="1" type="ORF">OCV69_12550</name>
</gene>
<name>A0ABT2V1I8_9FIRM</name>
<dbReference type="EMBL" id="JAOQJF010000029">
    <property type="protein sequence ID" value="MCU6800750.1"/>
    <property type="molecule type" value="Genomic_DNA"/>
</dbReference>
<evidence type="ECO:0000313" key="2">
    <source>
        <dbReference type="Proteomes" id="UP001652395"/>
    </source>
</evidence>
<sequence>MQTASQAYKAEMKKQLRDRSYIRVTIGLINQEAQASASVPYPERYTYYSNLGMPLNNYQVEELYAACDQDYSQVDGSMYFLPRRAEDVVLNQGIVSESLLGPVELRFPLPYDIRGLTIEFGKAWPVNFRIESDQSTVEVKGNAFGHFVTEEIFDNTTWLRIVPETMVNGQGRLRIHQITMGIGIYFDNHKILSATKKEHVSPIMEELPTLDFDLTVNNKDRTFDIENEDSAVNFLEIGQEIRVLYGQELENGDTEWIPGATVYLREWSADDERMSFSASDRFEDLDGTYYQGTYRPEGITLYNLAVDVLEDAGVDSRTYWLDGYLRDVTVNNPLPPVPHREALQMIANAGRCILYQDRNGKICMKSSFIPDMEARAGAETYFSSAASVLEKTRKEAYAMTGRNFTDVKPAQFFLPREGGDTGRIQNGYVSEAVAGEDGRFQENPQVEIVLEARYKCFGLTLVFGRNPPGEVVFRSYLDGDLAEEYTVSEIDGVTVISHEFPDFDRLVLEFTKGTPFNRVVLDQIEFGESTDYELSYGTELTRTPKGTQLARVRELQVLRTLYSPSAEESKELTRETVEITSADNRYTFYFSNASYEFSCAITDAGAGQTARIVDSSSYYATVEFSGISGSCEVVIMGKEYAVSQAKISRQTGLQGSLEVWENPLVSSPIHAADLADWVGDYLKADREYDLEYRGDPRIDTNDLVFLENKYVPDLLVRVYDHTLKFNGALAGTIKARRDMSGVAAAKNRLERK</sequence>